<proteinExistence type="predicted"/>
<dbReference type="SUPFAM" id="SSF48264">
    <property type="entry name" value="Cytochrome P450"/>
    <property type="match status" value="1"/>
</dbReference>
<dbReference type="Proteomes" id="UP000823775">
    <property type="component" value="Unassembled WGS sequence"/>
</dbReference>
<dbReference type="InterPro" id="IPR053062">
    <property type="entry name" value="CYP450_84A"/>
</dbReference>
<accession>A0ABS8VKL9</accession>
<dbReference type="PRINTS" id="PR00463">
    <property type="entry name" value="EP450I"/>
</dbReference>
<evidence type="ECO:0000256" key="1">
    <source>
        <dbReference type="ARBA" id="ARBA00023002"/>
    </source>
</evidence>
<organism evidence="2 3">
    <name type="scientific">Datura stramonium</name>
    <name type="common">Jimsonweed</name>
    <name type="synonym">Common thornapple</name>
    <dbReference type="NCBI Taxonomy" id="4076"/>
    <lineage>
        <taxon>Eukaryota</taxon>
        <taxon>Viridiplantae</taxon>
        <taxon>Streptophyta</taxon>
        <taxon>Embryophyta</taxon>
        <taxon>Tracheophyta</taxon>
        <taxon>Spermatophyta</taxon>
        <taxon>Magnoliopsida</taxon>
        <taxon>eudicotyledons</taxon>
        <taxon>Gunneridae</taxon>
        <taxon>Pentapetalae</taxon>
        <taxon>asterids</taxon>
        <taxon>lamiids</taxon>
        <taxon>Solanales</taxon>
        <taxon>Solanaceae</taxon>
        <taxon>Solanoideae</taxon>
        <taxon>Datureae</taxon>
        <taxon>Datura</taxon>
    </lineage>
</organism>
<protein>
    <submittedName>
        <fullName evidence="2">Cytochrome P450</fullName>
    </submittedName>
</protein>
<dbReference type="InterPro" id="IPR001128">
    <property type="entry name" value="Cyt_P450"/>
</dbReference>
<evidence type="ECO:0000313" key="3">
    <source>
        <dbReference type="Proteomes" id="UP000823775"/>
    </source>
</evidence>
<dbReference type="PANTHER" id="PTHR47945:SF5">
    <property type="entry name" value="CYTOCHROME P450 84A1-RELATED"/>
    <property type="match status" value="1"/>
</dbReference>
<name>A0ABS8VKL9_DATST</name>
<dbReference type="Gene3D" id="1.10.630.10">
    <property type="entry name" value="Cytochrome P450"/>
    <property type="match status" value="1"/>
</dbReference>
<dbReference type="InterPro" id="IPR036396">
    <property type="entry name" value="Cyt_P450_sf"/>
</dbReference>
<gene>
    <name evidence="2" type="primary">FAH1_6</name>
    <name evidence="2" type="ORF">HAX54_036975</name>
</gene>
<sequence>MDIEKLTFMKCCIKETLQLHSSIPLLVHKSAEDATVNDYYTKSRTVVNAWAIGRDKNSWEDPESFKPSRFLKESVVDLKAITLSFYHLVLAEDLAQMTLANLLHCFNWELPDGMKPSEVDMDDVFGLTVPKATRLVAVPTPHLSCPLY</sequence>
<dbReference type="PANTHER" id="PTHR47945">
    <property type="entry name" value="CYTOCHROME P450 84A1-RELATED"/>
    <property type="match status" value="1"/>
</dbReference>
<dbReference type="EMBL" id="JACEIK010004921">
    <property type="protein sequence ID" value="MCD9646792.1"/>
    <property type="molecule type" value="Genomic_DNA"/>
</dbReference>
<evidence type="ECO:0000313" key="2">
    <source>
        <dbReference type="EMBL" id="MCD9646792.1"/>
    </source>
</evidence>
<dbReference type="InterPro" id="IPR002401">
    <property type="entry name" value="Cyt_P450_E_grp-I"/>
</dbReference>
<keyword evidence="1" id="KW-0560">Oxidoreductase</keyword>
<keyword evidence="3" id="KW-1185">Reference proteome</keyword>
<comment type="caution">
    <text evidence="2">The sequence shown here is derived from an EMBL/GenBank/DDBJ whole genome shotgun (WGS) entry which is preliminary data.</text>
</comment>
<reference evidence="2 3" key="1">
    <citation type="journal article" date="2021" name="BMC Genomics">
        <title>Datura genome reveals duplications of psychoactive alkaloid biosynthetic genes and high mutation rate following tissue culture.</title>
        <authorList>
            <person name="Rajewski A."/>
            <person name="Carter-House D."/>
            <person name="Stajich J."/>
            <person name="Litt A."/>
        </authorList>
    </citation>
    <scope>NUCLEOTIDE SEQUENCE [LARGE SCALE GENOMIC DNA]</scope>
    <source>
        <strain evidence="2">AR-01</strain>
    </source>
</reference>
<dbReference type="Pfam" id="PF00067">
    <property type="entry name" value="p450"/>
    <property type="match status" value="1"/>
</dbReference>